<feature type="transmembrane region" description="Helical" evidence="5">
    <location>
        <begin position="69"/>
        <end position="89"/>
    </location>
</feature>
<evidence type="ECO:0000256" key="1">
    <source>
        <dbReference type="ARBA" id="ARBA00004141"/>
    </source>
</evidence>
<feature type="transmembrane region" description="Helical" evidence="5">
    <location>
        <begin position="45"/>
        <end position="63"/>
    </location>
</feature>
<evidence type="ECO:0000313" key="6">
    <source>
        <dbReference type="EMBL" id="MBG9390375.1"/>
    </source>
</evidence>
<dbReference type="AlphaFoldDB" id="A0A931H8P0"/>
<comment type="subcellular location">
    <subcellularLocation>
        <location evidence="1">Membrane</location>
        <topology evidence="1">Multi-pass membrane protein</topology>
    </subcellularLocation>
</comment>
<gene>
    <name evidence="6" type="ORF">I5803_20260</name>
</gene>
<dbReference type="Pfam" id="PF02535">
    <property type="entry name" value="Zip"/>
    <property type="match status" value="1"/>
</dbReference>
<organism evidence="6 7">
    <name type="scientific">Caenimonas aquaedulcis</name>
    <dbReference type="NCBI Taxonomy" id="2793270"/>
    <lineage>
        <taxon>Bacteria</taxon>
        <taxon>Pseudomonadati</taxon>
        <taxon>Pseudomonadota</taxon>
        <taxon>Betaproteobacteria</taxon>
        <taxon>Burkholderiales</taxon>
        <taxon>Comamonadaceae</taxon>
        <taxon>Caenimonas</taxon>
    </lineage>
</organism>
<feature type="transmembrane region" description="Helical" evidence="5">
    <location>
        <begin position="187"/>
        <end position="209"/>
    </location>
</feature>
<reference evidence="6" key="1">
    <citation type="submission" date="2020-11" db="EMBL/GenBank/DDBJ databases">
        <title>Bacterial whole genome sequence for Caenimonas sp. DR4.4.</title>
        <authorList>
            <person name="Le V."/>
            <person name="Ko S.-R."/>
            <person name="Ahn C.-Y."/>
            <person name="Oh H.-M."/>
        </authorList>
    </citation>
    <scope>NUCLEOTIDE SEQUENCE</scope>
    <source>
        <strain evidence="6">DR4.4</strain>
    </source>
</reference>
<sequence length="272" mass="29025">MTLLAILIATLAAGIGSVWLAAGLMRLGFIARGPEPSTHVGPHHLLSLAAGALLATSFMHLLPEAFESAAGAKALFAVLLVGLVFFFLLDKAELWHHGHEHHHAHDHDHGHDPHHAHAPDAPRSGGWAVLTGDSLHCFGDGILIASAFMADRRLGLVAALSVLAHEVPHHIGDLAVLRQTSAGKRSALMKVSLAGAVTALGGLIGWWLVDRLHDYLPYFLVVASSSFIYVALADLIPQLQRRLSARETVTQVFWLLLGIGLVTLVSSLAHVD</sequence>
<dbReference type="InterPro" id="IPR003689">
    <property type="entry name" value="ZIP"/>
</dbReference>
<evidence type="ECO:0000256" key="2">
    <source>
        <dbReference type="ARBA" id="ARBA00022692"/>
    </source>
</evidence>
<evidence type="ECO:0000256" key="5">
    <source>
        <dbReference type="SAM" id="Phobius"/>
    </source>
</evidence>
<dbReference type="RefSeq" id="WP_196988116.1">
    <property type="nucleotide sequence ID" value="NZ_JADWYS010000001.1"/>
</dbReference>
<feature type="transmembrane region" description="Helical" evidence="5">
    <location>
        <begin position="248"/>
        <end position="269"/>
    </location>
</feature>
<dbReference type="PANTHER" id="PTHR16950:SF16">
    <property type="entry name" value="ZINC TRANSPORTER ZIP13"/>
    <property type="match status" value="1"/>
</dbReference>
<dbReference type="PANTHER" id="PTHR16950">
    <property type="entry name" value="ZINC TRANSPORTER SLC39A7 HISTIDINE-RICH MEMBRANE PROTEIN KE4"/>
    <property type="match status" value="1"/>
</dbReference>
<feature type="transmembrane region" description="Helical" evidence="5">
    <location>
        <begin position="215"/>
        <end position="236"/>
    </location>
</feature>
<keyword evidence="2 5" id="KW-0812">Transmembrane</keyword>
<keyword evidence="3 5" id="KW-1133">Transmembrane helix</keyword>
<proteinExistence type="predicted"/>
<keyword evidence="4 5" id="KW-0472">Membrane</keyword>
<dbReference type="GO" id="GO:0016020">
    <property type="term" value="C:membrane"/>
    <property type="evidence" value="ECO:0007669"/>
    <property type="project" value="UniProtKB-SubCell"/>
</dbReference>
<keyword evidence="7" id="KW-1185">Reference proteome</keyword>
<accession>A0A931H8P0</accession>
<dbReference type="EMBL" id="JADWYS010000001">
    <property type="protein sequence ID" value="MBG9390375.1"/>
    <property type="molecule type" value="Genomic_DNA"/>
</dbReference>
<comment type="caution">
    <text evidence="6">The sequence shown here is derived from an EMBL/GenBank/DDBJ whole genome shotgun (WGS) entry which is preliminary data.</text>
</comment>
<protein>
    <submittedName>
        <fullName evidence="6">ZIP family metal transporter</fullName>
    </submittedName>
</protein>
<feature type="transmembrane region" description="Helical" evidence="5">
    <location>
        <begin position="6"/>
        <end position="24"/>
    </location>
</feature>
<evidence type="ECO:0000256" key="3">
    <source>
        <dbReference type="ARBA" id="ARBA00022989"/>
    </source>
</evidence>
<name>A0A931H8P0_9BURK</name>
<dbReference type="GO" id="GO:0046873">
    <property type="term" value="F:metal ion transmembrane transporter activity"/>
    <property type="evidence" value="ECO:0007669"/>
    <property type="project" value="InterPro"/>
</dbReference>
<evidence type="ECO:0000313" key="7">
    <source>
        <dbReference type="Proteomes" id="UP000651050"/>
    </source>
</evidence>
<dbReference type="Proteomes" id="UP000651050">
    <property type="component" value="Unassembled WGS sequence"/>
</dbReference>
<evidence type="ECO:0000256" key="4">
    <source>
        <dbReference type="ARBA" id="ARBA00023136"/>
    </source>
</evidence>